<proteinExistence type="predicted"/>
<dbReference type="EMBL" id="GBXM01079971">
    <property type="protein sequence ID" value="JAH28606.1"/>
    <property type="molecule type" value="Transcribed_RNA"/>
</dbReference>
<name>A0A0E9RHG6_ANGAN</name>
<accession>A0A0E9RHG6</accession>
<dbReference type="AlphaFoldDB" id="A0A0E9RHG6"/>
<evidence type="ECO:0000313" key="1">
    <source>
        <dbReference type="EMBL" id="JAH28606.1"/>
    </source>
</evidence>
<reference evidence="1" key="2">
    <citation type="journal article" date="2015" name="Fish Shellfish Immunol.">
        <title>Early steps in the European eel (Anguilla anguilla)-Vibrio vulnificus interaction in the gills: Role of the RtxA13 toxin.</title>
        <authorList>
            <person name="Callol A."/>
            <person name="Pajuelo D."/>
            <person name="Ebbesson L."/>
            <person name="Teles M."/>
            <person name="MacKenzie S."/>
            <person name="Amaro C."/>
        </authorList>
    </citation>
    <scope>NUCLEOTIDE SEQUENCE</scope>
</reference>
<sequence length="50" mass="5940">MFYIFIFVSLKRVERDLGGQLTTEKIAFHSCSTYPPTPRRFVLHERHLNS</sequence>
<reference evidence="1" key="1">
    <citation type="submission" date="2014-11" db="EMBL/GenBank/DDBJ databases">
        <authorList>
            <person name="Amaro Gonzalez C."/>
        </authorList>
    </citation>
    <scope>NUCLEOTIDE SEQUENCE</scope>
</reference>
<organism evidence="1">
    <name type="scientific">Anguilla anguilla</name>
    <name type="common">European freshwater eel</name>
    <name type="synonym">Muraena anguilla</name>
    <dbReference type="NCBI Taxonomy" id="7936"/>
    <lineage>
        <taxon>Eukaryota</taxon>
        <taxon>Metazoa</taxon>
        <taxon>Chordata</taxon>
        <taxon>Craniata</taxon>
        <taxon>Vertebrata</taxon>
        <taxon>Euteleostomi</taxon>
        <taxon>Actinopterygii</taxon>
        <taxon>Neopterygii</taxon>
        <taxon>Teleostei</taxon>
        <taxon>Anguilliformes</taxon>
        <taxon>Anguillidae</taxon>
        <taxon>Anguilla</taxon>
    </lineage>
</organism>
<protein>
    <submittedName>
        <fullName evidence="1">Uncharacterized protein</fullName>
    </submittedName>
</protein>